<evidence type="ECO:0000256" key="1">
    <source>
        <dbReference type="SAM" id="MobiDB-lite"/>
    </source>
</evidence>
<dbReference type="AlphaFoldDB" id="A0A382Q3S0"/>
<organism evidence="2">
    <name type="scientific">marine metagenome</name>
    <dbReference type="NCBI Taxonomy" id="408172"/>
    <lineage>
        <taxon>unclassified sequences</taxon>
        <taxon>metagenomes</taxon>
        <taxon>ecological metagenomes</taxon>
    </lineage>
</organism>
<reference evidence="2" key="1">
    <citation type="submission" date="2018-05" db="EMBL/GenBank/DDBJ databases">
        <authorList>
            <person name="Lanie J.A."/>
            <person name="Ng W.-L."/>
            <person name="Kazmierczak K.M."/>
            <person name="Andrzejewski T.M."/>
            <person name="Davidsen T.M."/>
            <person name="Wayne K.J."/>
            <person name="Tettelin H."/>
            <person name="Glass J.I."/>
            <person name="Rusch D."/>
            <person name="Podicherti R."/>
            <person name="Tsui H.-C.T."/>
            <person name="Winkler M.E."/>
        </authorList>
    </citation>
    <scope>NUCLEOTIDE SEQUENCE</scope>
</reference>
<accession>A0A382Q3S0</accession>
<gene>
    <name evidence="2" type="ORF">METZ01_LOCUS332561</name>
</gene>
<feature type="non-terminal residue" evidence="2">
    <location>
        <position position="1"/>
    </location>
</feature>
<name>A0A382Q3S0_9ZZZZ</name>
<feature type="compositionally biased region" description="Basic and acidic residues" evidence="1">
    <location>
        <begin position="1"/>
        <end position="10"/>
    </location>
</feature>
<protein>
    <submittedName>
        <fullName evidence="2">Uncharacterized protein</fullName>
    </submittedName>
</protein>
<evidence type="ECO:0000313" key="2">
    <source>
        <dbReference type="EMBL" id="SVC79707.1"/>
    </source>
</evidence>
<feature type="non-terminal residue" evidence="2">
    <location>
        <position position="22"/>
    </location>
</feature>
<proteinExistence type="predicted"/>
<feature type="region of interest" description="Disordered" evidence="1">
    <location>
        <begin position="1"/>
        <end position="22"/>
    </location>
</feature>
<dbReference type="EMBL" id="UINC01111464">
    <property type="protein sequence ID" value="SVC79707.1"/>
    <property type="molecule type" value="Genomic_DNA"/>
</dbReference>
<sequence length="22" mass="2263">GLRGGRERGCARRSPPGPGRGL</sequence>